<protein>
    <submittedName>
        <fullName evidence="1">Uncharacterized protein</fullName>
    </submittedName>
</protein>
<accession>A0A6N6MUZ4</accession>
<dbReference type="Proteomes" id="UP000441523">
    <property type="component" value="Unassembled WGS sequence"/>
</dbReference>
<name>A0A6N6MUZ4_9HYPH</name>
<dbReference type="RefSeq" id="WP_150962822.1">
    <property type="nucleotide sequence ID" value="NZ_VZZJ01000005.1"/>
</dbReference>
<organism evidence="1 2">
    <name type="scientific">Methylobacterium planeticum</name>
    <dbReference type="NCBI Taxonomy" id="2615211"/>
    <lineage>
        <taxon>Bacteria</taxon>
        <taxon>Pseudomonadati</taxon>
        <taxon>Pseudomonadota</taxon>
        <taxon>Alphaproteobacteria</taxon>
        <taxon>Hyphomicrobiales</taxon>
        <taxon>Methylobacteriaceae</taxon>
        <taxon>Methylobacterium</taxon>
    </lineage>
</organism>
<evidence type="ECO:0000313" key="1">
    <source>
        <dbReference type="EMBL" id="KAB1074426.1"/>
    </source>
</evidence>
<gene>
    <name evidence="1" type="ORF">F6X51_08675</name>
</gene>
<dbReference type="AlphaFoldDB" id="A0A6N6MUZ4"/>
<reference evidence="1 2" key="1">
    <citation type="submission" date="2019-09" db="EMBL/GenBank/DDBJ databases">
        <title>YIM 132548 draft genome.</title>
        <authorList>
            <person name="Jiang L."/>
        </authorList>
    </citation>
    <scope>NUCLEOTIDE SEQUENCE [LARGE SCALE GENOMIC DNA]</scope>
    <source>
        <strain evidence="1 2">YIM 132548</strain>
    </source>
</reference>
<comment type="caution">
    <text evidence="1">The sequence shown here is derived from an EMBL/GenBank/DDBJ whole genome shotgun (WGS) entry which is preliminary data.</text>
</comment>
<proteinExistence type="predicted"/>
<keyword evidence="2" id="KW-1185">Reference proteome</keyword>
<sequence>MAQYQFSVRFGDGAVKPIRSVVLADDGGAWTTGRQVVGLLNARLEGNAQLASATLLVTDARGVLIWELPFSEACLCAPRTFGLLH</sequence>
<dbReference type="EMBL" id="VZZJ01000005">
    <property type="protein sequence ID" value="KAB1074426.1"/>
    <property type="molecule type" value="Genomic_DNA"/>
</dbReference>
<evidence type="ECO:0000313" key="2">
    <source>
        <dbReference type="Proteomes" id="UP000441523"/>
    </source>
</evidence>